<protein>
    <submittedName>
        <fullName evidence="2">Uncharacterized protein</fullName>
    </submittedName>
</protein>
<feature type="compositionally biased region" description="Low complexity" evidence="1">
    <location>
        <begin position="18"/>
        <end position="28"/>
    </location>
</feature>
<accession>A0A010RH04</accession>
<dbReference type="Proteomes" id="UP000020467">
    <property type="component" value="Unassembled WGS sequence"/>
</dbReference>
<reference evidence="2 3" key="1">
    <citation type="submission" date="2014-02" db="EMBL/GenBank/DDBJ databases">
        <title>The genome sequence of Colletotrichum fioriniae PJ7.</title>
        <authorList>
            <person name="Baroncelli R."/>
            <person name="Thon M.R."/>
        </authorList>
    </citation>
    <scope>NUCLEOTIDE SEQUENCE [LARGE SCALE GENOMIC DNA]</scope>
    <source>
        <strain evidence="2 3">PJ7</strain>
    </source>
</reference>
<dbReference type="AlphaFoldDB" id="A0A010RH04"/>
<dbReference type="KEGG" id="cfj:CFIO01_12956"/>
<dbReference type="EMBL" id="JARH01000537">
    <property type="protein sequence ID" value="EXF79646.1"/>
    <property type="molecule type" value="Genomic_DNA"/>
</dbReference>
<name>A0A010RH04_9PEZI</name>
<evidence type="ECO:0000256" key="1">
    <source>
        <dbReference type="SAM" id="MobiDB-lite"/>
    </source>
</evidence>
<comment type="caution">
    <text evidence="2">The sequence shown here is derived from an EMBL/GenBank/DDBJ whole genome shotgun (WGS) entry which is preliminary data.</text>
</comment>
<proteinExistence type="predicted"/>
<keyword evidence="3" id="KW-1185">Reference proteome</keyword>
<sequence>MASPTPSTALSIAPSGPPSTSTNSSTTLPIPPTLQSYLGQSTWGNIARFDPAAEDNTEQQVNSVIVFLIECCKSNNLIGRELWEEIQRSVDEEVNRSILTSA</sequence>
<evidence type="ECO:0000313" key="3">
    <source>
        <dbReference type="Proteomes" id="UP000020467"/>
    </source>
</evidence>
<feature type="compositionally biased region" description="Polar residues" evidence="1">
    <location>
        <begin position="1"/>
        <end position="10"/>
    </location>
</feature>
<feature type="region of interest" description="Disordered" evidence="1">
    <location>
        <begin position="1"/>
        <end position="31"/>
    </location>
</feature>
<evidence type="ECO:0000313" key="2">
    <source>
        <dbReference type="EMBL" id="EXF79646.1"/>
    </source>
</evidence>
<dbReference type="HOGENOM" id="CLU_2277267_0_0_1"/>
<organism evidence="2 3">
    <name type="scientific">Colletotrichum fioriniae PJ7</name>
    <dbReference type="NCBI Taxonomy" id="1445577"/>
    <lineage>
        <taxon>Eukaryota</taxon>
        <taxon>Fungi</taxon>
        <taxon>Dikarya</taxon>
        <taxon>Ascomycota</taxon>
        <taxon>Pezizomycotina</taxon>
        <taxon>Sordariomycetes</taxon>
        <taxon>Hypocreomycetidae</taxon>
        <taxon>Glomerellales</taxon>
        <taxon>Glomerellaceae</taxon>
        <taxon>Colletotrichum</taxon>
        <taxon>Colletotrichum acutatum species complex</taxon>
    </lineage>
</organism>
<gene>
    <name evidence="2" type="ORF">CFIO01_12956</name>
</gene>